<proteinExistence type="predicted"/>
<gene>
    <name evidence="2" type="ORF">ESB00_19505</name>
</gene>
<dbReference type="AlphaFoldDB" id="A0A4Q1C5Y5"/>
<evidence type="ECO:0000313" key="3">
    <source>
        <dbReference type="Proteomes" id="UP000290218"/>
    </source>
</evidence>
<accession>A0A4Q1C5Y5</accession>
<dbReference type="RefSeq" id="WP_129049902.1">
    <property type="nucleotide sequence ID" value="NZ_SDHX01000002.1"/>
</dbReference>
<keyword evidence="3" id="KW-1185">Reference proteome</keyword>
<dbReference type="Proteomes" id="UP000290218">
    <property type="component" value="Unassembled WGS sequence"/>
</dbReference>
<feature type="domain" description="DUF5069" evidence="1">
    <location>
        <begin position="26"/>
        <end position="155"/>
    </location>
</feature>
<dbReference type="EMBL" id="SDHX01000002">
    <property type="protein sequence ID" value="RXK53870.1"/>
    <property type="molecule type" value="Genomic_DNA"/>
</dbReference>
<organism evidence="2 3">
    <name type="scientific">Oleiharenicola lentus</name>
    <dbReference type="NCBI Taxonomy" id="2508720"/>
    <lineage>
        <taxon>Bacteria</taxon>
        <taxon>Pseudomonadati</taxon>
        <taxon>Verrucomicrobiota</taxon>
        <taxon>Opitutia</taxon>
        <taxon>Opitutales</taxon>
        <taxon>Opitutaceae</taxon>
        <taxon>Oleiharenicola</taxon>
    </lineage>
</organism>
<protein>
    <submittedName>
        <fullName evidence="2">DUF5069 domain-containing protein</fullName>
    </submittedName>
</protein>
<sequence length="157" mass="17636">MSSRPIPGSSGEVLRELPSAYEPHRATGLLHLPRFIAKCKYVKRHGALPASYAKNYKRGMDRFLCLHLGIDPAAVEKIVHECLDANLGDDEIDRRLVALFPPDLRAAKWNREYVQKGMTPAGRDFLKEALTNMGCPDRTADILSITDLMDFDEGRIE</sequence>
<reference evidence="2 3" key="1">
    <citation type="submission" date="2019-01" db="EMBL/GenBank/DDBJ databases">
        <title>Lacunisphaera sp. strain TWA-58.</title>
        <authorList>
            <person name="Chen W.-M."/>
        </authorList>
    </citation>
    <scope>NUCLEOTIDE SEQUENCE [LARGE SCALE GENOMIC DNA]</scope>
    <source>
        <strain evidence="2 3">TWA-58</strain>
    </source>
</reference>
<evidence type="ECO:0000313" key="2">
    <source>
        <dbReference type="EMBL" id="RXK53870.1"/>
    </source>
</evidence>
<name>A0A4Q1C5Y5_9BACT</name>
<comment type="caution">
    <text evidence="2">The sequence shown here is derived from an EMBL/GenBank/DDBJ whole genome shotgun (WGS) entry which is preliminary data.</text>
</comment>
<dbReference type="OrthoDB" id="192123at2"/>
<dbReference type="InterPro" id="IPR031849">
    <property type="entry name" value="DUF5069"/>
</dbReference>
<evidence type="ECO:0000259" key="1">
    <source>
        <dbReference type="Pfam" id="PF16798"/>
    </source>
</evidence>
<dbReference type="Pfam" id="PF16798">
    <property type="entry name" value="DUF5069"/>
    <property type="match status" value="1"/>
</dbReference>